<organism evidence="1 2">
    <name type="scientific">Molossus molossus</name>
    <name type="common">Pallas' mastiff bat</name>
    <name type="synonym">Vespertilio molossus</name>
    <dbReference type="NCBI Taxonomy" id="27622"/>
    <lineage>
        <taxon>Eukaryota</taxon>
        <taxon>Metazoa</taxon>
        <taxon>Chordata</taxon>
        <taxon>Craniata</taxon>
        <taxon>Vertebrata</taxon>
        <taxon>Euteleostomi</taxon>
        <taxon>Mammalia</taxon>
        <taxon>Eutheria</taxon>
        <taxon>Laurasiatheria</taxon>
        <taxon>Chiroptera</taxon>
        <taxon>Yangochiroptera</taxon>
        <taxon>Molossidae</taxon>
        <taxon>Molossus</taxon>
    </lineage>
</organism>
<dbReference type="AlphaFoldDB" id="A0A7J8I8Z1"/>
<comment type="caution">
    <text evidence="1">The sequence shown here is derived from an EMBL/GenBank/DDBJ whole genome shotgun (WGS) entry which is preliminary data.</text>
</comment>
<dbReference type="InParanoid" id="A0A7J8I8Z1"/>
<name>A0A7J8I8Z1_MOLMO</name>
<dbReference type="Proteomes" id="UP000550707">
    <property type="component" value="Unassembled WGS sequence"/>
</dbReference>
<evidence type="ECO:0000313" key="1">
    <source>
        <dbReference type="EMBL" id="KAF6480730.1"/>
    </source>
</evidence>
<protein>
    <submittedName>
        <fullName evidence="1">Uncharacterized protein</fullName>
    </submittedName>
</protein>
<evidence type="ECO:0000313" key="2">
    <source>
        <dbReference type="Proteomes" id="UP000550707"/>
    </source>
</evidence>
<proteinExistence type="predicted"/>
<gene>
    <name evidence="1" type="ORF">HJG59_010580</name>
</gene>
<keyword evidence="2" id="KW-1185">Reference proteome</keyword>
<reference evidence="1 2" key="1">
    <citation type="journal article" date="2020" name="Nature">
        <title>Six reference-quality genomes reveal evolution of bat adaptations.</title>
        <authorList>
            <person name="Jebb D."/>
            <person name="Huang Z."/>
            <person name="Pippel M."/>
            <person name="Hughes G.M."/>
            <person name="Lavrichenko K."/>
            <person name="Devanna P."/>
            <person name="Winkler S."/>
            <person name="Jermiin L.S."/>
            <person name="Skirmuntt E.C."/>
            <person name="Katzourakis A."/>
            <person name="Burkitt-Gray L."/>
            <person name="Ray D.A."/>
            <person name="Sullivan K.A.M."/>
            <person name="Roscito J.G."/>
            <person name="Kirilenko B.M."/>
            <person name="Davalos L.M."/>
            <person name="Corthals A.P."/>
            <person name="Power M.L."/>
            <person name="Jones G."/>
            <person name="Ransome R.D."/>
            <person name="Dechmann D.K.N."/>
            <person name="Locatelli A.G."/>
            <person name="Puechmaille S.J."/>
            <person name="Fedrigo O."/>
            <person name="Jarvis E.D."/>
            <person name="Hiller M."/>
            <person name="Vernes S.C."/>
            <person name="Myers E.W."/>
            <person name="Teeling E.C."/>
        </authorList>
    </citation>
    <scope>NUCLEOTIDE SEQUENCE [LARGE SCALE GENOMIC DNA]</scope>
    <source>
        <strain evidence="1">MMolMol1</strain>
        <tissue evidence="1">Muscle</tissue>
    </source>
</reference>
<sequence>MEALGLMSLELWEACPGPSSHQRRLSPTPATGRQDILKEPPCPHQVLRPCQSPGPIFLFLSNSLQGPVRKPQNAKLQGQQVRLRGPGAGDHSALLCLTKSLTQAQDPSSLSPRPAPRCFPQPCPQQPRSSSVISMFCGKLQQIPPSCEKLEESMLEREVQDPPIAETPERPVKLVSVNRGYSWHCCPQACSPNAKETQVPVSCFCGLTRAVSTA</sequence>
<dbReference type="EMBL" id="JACASF010000004">
    <property type="protein sequence ID" value="KAF6480730.1"/>
    <property type="molecule type" value="Genomic_DNA"/>
</dbReference>
<accession>A0A7J8I8Z1</accession>